<evidence type="ECO:0000313" key="2">
    <source>
        <dbReference type="Proteomes" id="UP000363661"/>
    </source>
</evidence>
<sequence>MITVLRIQYPMELSYEYSFLDEFLKLCGIFVYDGKDEDIVEEKKEIKSVQLIEAEFGRSQSIQENYLEIKKKLQLNPIEEQYMDWLWDLYYMRDVQKDLFFVLLKKSSFSDINIQESEFKLLGRMLKHIEAASDYKCYSRYYGMAKLQYILCGEKKSKGKEVESELHEIALSCHMAQLYGKEELSITELMGDIYINIVNDYSLGLAYYTQCITDYNYKVLRKIARYYETRMVDPRRELQYLERAINCRKEYYEARYRLARKLEQEQLKFGKALEQYELIADKLGNIQRIKWLTPEEFQVICRTWKRIGCISYKYLEIPACEYGLQSYQKIYEIWENCDKNKYISSMNPGKQKEMVALYQSLYSIEHVQRSEENIRRKMQEVHEKMYS</sequence>
<protein>
    <submittedName>
        <fullName evidence="1">Uncharacterized protein</fullName>
    </submittedName>
</protein>
<gene>
    <name evidence="1" type="ORF">RTSSTS7063_02771</name>
</gene>
<keyword evidence="2" id="KW-1185">Reference proteome</keyword>
<dbReference type="EMBL" id="CABHNA010000099">
    <property type="protein sequence ID" value="VUX21548.1"/>
    <property type="molecule type" value="Genomic_DNA"/>
</dbReference>
<dbReference type="Proteomes" id="UP000363661">
    <property type="component" value="Unassembled WGS sequence"/>
</dbReference>
<proteinExistence type="predicted"/>
<dbReference type="AlphaFoldDB" id="A0A564UQ62"/>
<evidence type="ECO:0000313" key="1">
    <source>
        <dbReference type="EMBL" id="VUX21548.1"/>
    </source>
</evidence>
<name>A0A564UQ62_9FIRM</name>
<dbReference type="RefSeq" id="WP_144367901.1">
    <property type="nucleotide sequence ID" value="NZ_CABHNA010000099.1"/>
</dbReference>
<organism evidence="1 2">
    <name type="scientific">[Ruminococcus] torques</name>
    <dbReference type="NCBI Taxonomy" id="33039"/>
    <lineage>
        <taxon>Bacteria</taxon>
        <taxon>Bacillati</taxon>
        <taxon>Bacillota</taxon>
        <taxon>Clostridia</taxon>
        <taxon>Lachnospirales</taxon>
        <taxon>Lachnospiraceae</taxon>
        <taxon>Mediterraneibacter</taxon>
    </lineage>
</organism>
<reference evidence="1 2" key="1">
    <citation type="submission" date="2019-07" db="EMBL/GenBank/DDBJ databases">
        <authorList>
            <person name="Hibberd C M."/>
            <person name="Gehrig L. J."/>
            <person name="Chang H.-W."/>
            <person name="Venkatesh S."/>
        </authorList>
    </citation>
    <scope>NUCLEOTIDE SEQUENCE [LARGE SCALE GENOMIC DNA]</scope>
    <source>
        <strain evidence="1">Ruminococcus_torques_SSTS_Bg7063</strain>
    </source>
</reference>
<accession>A0A564UQ62</accession>